<reference evidence="1 2" key="1">
    <citation type="submission" date="2019-05" db="EMBL/GenBank/DDBJ databases">
        <authorList>
            <person name="Lee S.D."/>
        </authorList>
    </citation>
    <scope>NUCLEOTIDE SEQUENCE [LARGE SCALE GENOMIC DNA]</scope>
    <source>
        <strain evidence="1 2">C5-26</strain>
    </source>
</reference>
<organism evidence="1 2">
    <name type="scientific">Leekyejoonella antrihumi</name>
    <dbReference type="NCBI Taxonomy" id="1660198"/>
    <lineage>
        <taxon>Bacteria</taxon>
        <taxon>Bacillati</taxon>
        <taxon>Actinomycetota</taxon>
        <taxon>Actinomycetes</taxon>
        <taxon>Micrococcales</taxon>
        <taxon>Dermacoccaceae</taxon>
        <taxon>Leekyejoonella</taxon>
    </lineage>
</organism>
<comment type="caution">
    <text evidence="1">The sequence shown here is derived from an EMBL/GenBank/DDBJ whole genome shotgun (WGS) entry which is preliminary data.</text>
</comment>
<dbReference type="AlphaFoldDB" id="A0A563E6U1"/>
<sequence length="70" mass="7335">MPAAPPPVTVTEGIPATQVVVTETDAEWMLDSWKPLTVPGDADAIEAIIPPSPSFRAVPQLLLALVTGML</sequence>
<evidence type="ECO:0000313" key="2">
    <source>
        <dbReference type="Proteomes" id="UP000320244"/>
    </source>
</evidence>
<proteinExistence type="predicted"/>
<accession>A0A563E6U1</accession>
<keyword evidence="2" id="KW-1185">Reference proteome</keyword>
<gene>
    <name evidence="1" type="ORF">FGL98_04265</name>
</gene>
<reference evidence="1 2" key="2">
    <citation type="submission" date="2019-08" db="EMBL/GenBank/DDBJ databases">
        <title>Jejuicoccus antrihumi gen. nov., sp. nov., a new member of the family Dermacoccaceae isolated from a cave.</title>
        <authorList>
            <person name="Schumann P."/>
            <person name="Kim I.S."/>
        </authorList>
    </citation>
    <scope>NUCLEOTIDE SEQUENCE [LARGE SCALE GENOMIC DNA]</scope>
    <source>
        <strain evidence="1 2">C5-26</strain>
    </source>
</reference>
<evidence type="ECO:0000313" key="1">
    <source>
        <dbReference type="EMBL" id="TWP37931.1"/>
    </source>
</evidence>
<protein>
    <submittedName>
        <fullName evidence="1">Uncharacterized protein</fullName>
    </submittedName>
</protein>
<name>A0A563E6U1_9MICO</name>
<dbReference type="Proteomes" id="UP000320244">
    <property type="component" value="Unassembled WGS sequence"/>
</dbReference>
<dbReference type="EMBL" id="VCQV01000004">
    <property type="protein sequence ID" value="TWP37931.1"/>
    <property type="molecule type" value="Genomic_DNA"/>
</dbReference>